<name>A0A7W6BN58_9HYPH</name>
<dbReference type="Proteomes" id="UP000531216">
    <property type="component" value="Unassembled WGS sequence"/>
</dbReference>
<dbReference type="AlphaFoldDB" id="A0A7W6BN58"/>
<protein>
    <submittedName>
        <fullName evidence="8">Membrane protein DedA with SNARE-associated domain</fullName>
    </submittedName>
</protein>
<dbReference type="RefSeq" id="WP_090964018.1">
    <property type="nucleotide sequence ID" value="NZ_CP181348.1"/>
</dbReference>
<comment type="caution">
    <text evidence="8">The sequence shown here is derived from an EMBL/GenBank/DDBJ whole genome shotgun (WGS) entry which is preliminary data.</text>
</comment>
<keyword evidence="9" id="KW-1185">Reference proteome</keyword>
<evidence type="ECO:0000256" key="3">
    <source>
        <dbReference type="ARBA" id="ARBA00022692"/>
    </source>
</evidence>
<feature type="transmembrane region" description="Helical" evidence="6">
    <location>
        <begin position="140"/>
        <end position="163"/>
    </location>
</feature>
<feature type="transmembrane region" description="Helical" evidence="6">
    <location>
        <begin position="175"/>
        <end position="193"/>
    </location>
</feature>
<keyword evidence="5 6" id="KW-0472">Membrane</keyword>
<feature type="transmembrane region" description="Helical" evidence="6">
    <location>
        <begin position="50"/>
        <end position="71"/>
    </location>
</feature>
<feature type="transmembrane region" description="Helical" evidence="6">
    <location>
        <begin position="12"/>
        <end position="30"/>
    </location>
</feature>
<dbReference type="InterPro" id="IPR051311">
    <property type="entry name" value="DedA_domain"/>
</dbReference>
<evidence type="ECO:0000313" key="9">
    <source>
        <dbReference type="Proteomes" id="UP000531216"/>
    </source>
</evidence>
<feature type="domain" description="VTT" evidence="7">
    <location>
        <begin position="30"/>
        <end position="160"/>
    </location>
</feature>
<comment type="subcellular location">
    <subcellularLocation>
        <location evidence="1">Cell membrane</location>
        <topology evidence="1">Multi-pass membrane protein</topology>
    </subcellularLocation>
</comment>
<organism evidence="8 9">
    <name type="scientific">Aureimonas phyllosphaerae</name>
    <dbReference type="NCBI Taxonomy" id="1166078"/>
    <lineage>
        <taxon>Bacteria</taxon>
        <taxon>Pseudomonadati</taxon>
        <taxon>Pseudomonadota</taxon>
        <taxon>Alphaproteobacteria</taxon>
        <taxon>Hyphomicrobiales</taxon>
        <taxon>Aurantimonadaceae</taxon>
        <taxon>Aureimonas</taxon>
    </lineage>
</organism>
<keyword evidence="4 6" id="KW-1133">Transmembrane helix</keyword>
<evidence type="ECO:0000256" key="5">
    <source>
        <dbReference type="ARBA" id="ARBA00023136"/>
    </source>
</evidence>
<accession>A0A7W6BN58</accession>
<evidence type="ECO:0000256" key="2">
    <source>
        <dbReference type="ARBA" id="ARBA00022475"/>
    </source>
</evidence>
<dbReference type="PANTHER" id="PTHR42709">
    <property type="entry name" value="ALKALINE PHOSPHATASE LIKE PROTEIN"/>
    <property type="match status" value="1"/>
</dbReference>
<dbReference type="GO" id="GO:0005886">
    <property type="term" value="C:plasma membrane"/>
    <property type="evidence" value="ECO:0007669"/>
    <property type="project" value="UniProtKB-SubCell"/>
</dbReference>
<sequence>MDTFVQSLMQDYGVVGIAFLMFLENIFPPIPSEIIMPLAGYQAATGDHSFFSVVIAGTLGSILGILPWYYLGLWFGEERIIRLADRYGRWMTMTAEDVEAADRWFRKYGLWAVLFGRLVPTVRTLISVPAGLSRMPMPTFLFFSAIGTLVWTTGLALAGYLLAQQYELVDQYVGPVSNGVIAIVVLIYIYRVVTFKPSKRSRPIDLQAGDDNRAA</sequence>
<evidence type="ECO:0000313" key="8">
    <source>
        <dbReference type="EMBL" id="MBB3934986.1"/>
    </source>
</evidence>
<dbReference type="PANTHER" id="PTHR42709:SF6">
    <property type="entry name" value="UNDECAPRENYL PHOSPHATE TRANSPORTER A"/>
    <property type="match status" value="1"/>
</dbReference>
<keyword evidence="2" id="KW-1003">Cell membrane</keyword>
<dbReference type="OrthoDB" id="9813426at2"/>
<evidence type="ECO:0000256" key="1">
    <source>
        <dbReference type="ARBA" id="ARBA00004651"/>
    </source>
</evidence>
<proteinExistence type="predicted"/>
<evidence type="ECO:0000256" key="6">
    <source>
        <dbReference type="SAM" id="Phobius"/>
    </source>
</evidence>
<dbReference type="EMBL" id="JACIDO010000002">
    <property type="protein sequence ID" value="MBB3934986.1"/>
    <property type="molecule type" value="Genomic_DNA"/>
</dbReference>
<reference evidence="8 9" key="1">
    <citation type="submission" date="2020-08" db="EMBL/GenBank/DDBJ databases">
        <title>Genomic Encyclopedia of Type Strains, Phase IV (KMG-IV): sequencing the most valuable type-strain genomes for metagenomic binning, comparative biology and taxonomic classification.</title>
        <authorList>
            <person name="Goeker M."/>
        </authorList>
    </citation>
    <scope>NUCLEOTIDE SEQUENCE [LARGE SCALE GENOMIC DNA]</scope>
    <source>
        <strain evidence="8 9">DSM 25024</strain>
    </source>
</reference>
<keyword evidence="3 6" id="KW-0812">Transmembrane</keyword>
<gene>
    <name evidence="8" type="ORF">GGR05_001114</name>
</gene>
<evidence type="ECO:0000256" key="4">
    <source>
        <dbReference type="ARBA" id="ARBA00022989"/>
    </source>
</evidence>
<dbReference type="Pfam" id="PF09335">
    <property type="entry name" value="VTT_dom"/>
    <property type="match status" value="1"/>
</dbReference>
<dbReference type="InterPro" id="IPR032816">
    <property type="entry name" value="VTT_dom"/>
</dbReference>
<evidence type="ECO:0000259" key="7">
    <source>
        <dbReference type="Pfam" id="PF09335"/>
    </source>
</evidence>